<dbReference type="AlphaFoldDB" id="A0A1R4A7S7"/>
<reference evidence="2" key="1">
    <citation type="submission" date="2016-06" db="EMBL/GenBank/DDBJ databases">
        <authorList>
            <person name="Toshchakov V.S."/>
        </authorList>
    </citation>
    <scope>NUCLEOTIDE SEQUENCE [LARGE SCALE GENOMIC DNA]</scope>
    <source>
        <strain>PM4 (JCM 30641</strain>
        <strain evidence="2">\VKM B-2940)</strain>
    </source>
</reference>
<dbReference type="Proteomes" id="UP000187822">
    <property type="component" value="Chromosome I"/>
</dbReference>
<accession>A0A1R4A7S7</accession>
<name>A0A1R4A7S7_9ARCH</name>
<dbReference type="RefSeq" id="WP_021789448.1">
    <property type="nucleotide sequence ID" value="NZ_LT719092.1"/>
</dbReference>
<dbReference type="KEGG" id="cdiv:CPM_1210"/>
<dbReference type="STRING" id="1673428.CPM_1210"/>
<protein>
    <submittedName>
        <fullName evidence="1">Uncharacterized protein</fullName>
    </submittedName>
</protein>
<keyword evidence="2" id="KW-1185">Reference proteome</keyword>
<proteinExistence type="predicted"/>
<gene>
    <name evidence="1" type="ORF">CPM_1210</name>
</gene>
<organism evidence="1 2">
    <name type="scientific">Cuniculiplasma divulgatum</name>
    <dbReference type="NCBI Taxonomy" id="1673428"/>
    <lineage>
        <taxon>Archaea</taxon>
        <taxon>Methanobacteriati</taxon>
        <taxon>Thermoplasmatota</taxon>
        <taxon>Thermoplasmata</taxon>
        <taxon>Thermoplasmatales</taxon>
        <taxon>Cuniculiplasmataceae</taxon>
        <taxon>Cuniculiplasma</taxon>
    </lineage>
</organism>
<dbReference type="EMBL" id="LT719092">
    <property type="protein sequence ID" value="SJK85018.1"/>
    <property type="molecule type" value="Genomic_DNA"/>
</dbReference>
<sequence length="336" mass="38924">MKRSIRFTRDEYGRISNFAEYLKIGSIFPQKFDDNDVINLLINYAWKKEKKRIDIMFETGYEPAKKFKEILGPLSGLILQGDLTRELDYIDKTEHKTILISEESEKFLAELSKKYPGKTNTDIIKTLVFNVIGNPDLVLAILMKLLLEQVFLFISISRTDGKYSYKKGKQDLINMQLPKFDIYEIDVENFRYVIDKLKGLKKYEELMTVSRENSVNKEVLEDLLSVGFRGIVGAYKDQEIPKSVNSMSVAGAKIMSRAAPMMAAIKLTSVLALYTTMKEIKEGFAGAYPALFDKLVSLFLIQHKQDRISEYYGTIYNTLFSELKEWEDYIQEYRKI</sequence>
<evidence type="ECO:0000313" key="2">
    <source>
        <dbReference type="Proteomes" id="UP000187822"/>
    </source>
</evidence>
<evidence type="ECO:0000313" key="1">
    <source>
        <dbReference type="EMBL" id="SJK85018.1"/>
    </source>
</evidence>
<dbReference type="GeneID" id="30927808"/>